<name>A0A9D4LAD5_DREPO</name>
<reference evidence="1" key="2">
    <citation type="submission" date="2020-11" db="EMBL/GenBank/DDBJ databases">
        <authorList>
            <person name="McCartney M.A."/>
            <person name="Auch B."/>
            <person name="Kono T."/>
            <person name="Mallez S."/>
            <person name="Becker A."/>
            <person name="Gohl D.M."/>
            <person name="Silverstein K.A.T."/>
            <person name="Koren S."/>
            <person name="Bechman K.B."/>
            <person name="Herman A."/>
            <person name="Abrahante J.E."/>
            <person name="Garbe J."/>
        </authorList>
    </citation>
    <scope>NUCLEOTIDE SEQUENCE</scope>
    <source>
        <strain evidence="1">Duluth1</strain>
        <tissue evidence="1">Whole animal</tissue>
    </source>
</reference>
<comment type="caution">
    <text evidence="1">The sequence shown here is derived from an EMBL/GenBank/DDBJ whole genome shotgun (WGS) entry which is preliminary data.</text>
</comment>
<keyword evidence="2" id="KW-1185">Reference proteome</keyword>
<sequence>MHCRHVATHGNWMPMGSRLKCRGLGGGLAPRCGALVRNCVEITGQSQTEPPAMGK</sequence>
<evidence type="ECO:0000313" key="1">
    <source>
        <dbReference type="EMBL" id="KAH3854947.1"/>
    </source>
</evidence>
<protein>
    <submittedName>
        <fullName evidence="1">Uncharacterized protein</fullName>
    </submittedName>
</protein>
<proteinExistence type="predicted"/>
<evidence type="ECO:0000313" key="2">
    <source>
        <dbReference type="Proteomes" id="UP000828390"/>
    </source>
</evidence>
<organism evidence="1 2">
    <name type="scientific">Dreissena polymorpha</name>
    <name type="common">Zebra mussel</name>
    <name type="synonym">Mytilus polymorpha</name>
    <dbReference type="NCBI Taxonomy" id="45954"/>
    <lineage>
        <taxon>Eukaryota</taxon>
        <taxon>Metazoa</taxon>
        <taxon>Spiralia</taxon>
        <taxon>Lophotrochozoa</taxon>
        <taxon>Mollusca</taxon>
        <taxon>Bivalvia</taxon>
        <taxon>Autobranchia</taxon>
        <taxon>Heteroconchia</taxon>
        <taxon>Euheterodonta</taxon>
        <taxon>Imparidentia</taxon>
        <taxon>Neoheterodontei</taxon>
        <taxon>Myida</taxon>
        <taxon>Dreissenoidea</taxon>
        <taxon>Dreissenidae</taxon>
        <taxon>Dreissena</taxon>
    </lineage>
</organism>
<reference evidence="1" key="1">
    <citation type="journal article" date="2019" name="bioRxiv">
        <title>The Genome of the Zebra Mussel, Dreissena polymorpha: A Resource for Invasive Species Research.</title>
        <authorList>
            <person name="McCartney M.A."/>
            <person name="Auch B."/>
            <person name="Kono T."/>
            <person name="Mallez S."/>
            <person name="Zhang Y."/>
            <person name="Obille A."/>
            <person name="Becker A."/>
            <person name="Abrahante J.E."/>
            <person name="Garbe J."/>
            <person name="Badalamenti J.P."/>
            <person name="Herman A."/>
            <person name="Mangelson H."/>
            <person name="Liachko I."/>
            <person name="Sullivan S."/>
            <person name="Sone E.D."/>
            <person name="Koren S."/>
            <person name="Silverstein K.A.T."/>
            <person name="Beckman K.B."/>
            <person name="Gohl D.M."/>
        </authorList>
    </citation>
    <scope>NUCLEOTIDE SEQUENCE</scope>
    <source>
        <strain evidence="1">Duluth1</strain>
        <tissue evidence="1">Whole animal</tissue>
    </source>
</reference>
<dbReference type="AlphaFoldDB" id="A0A9D4LAD5"/>
<dbReference type="EMBL" id="JAIWYP010000003">
    <property type="protein sequence ID" value="KAH3854947.1"/>
    <property type="molecule type" value="Genomic_DNA"/>
</dbReference>
<accession>A0A9D4LAD5</accession>
<gene>
    <name evidence="1" type="ORF">DPMN_097507</name>
</gene>
<dbReference type="Proteomes" id="UP000828390">
    <property type="component" value="Unassembled WGS sequence"/>
</dbReference>